<sequence>MEVGAAQLRQRLQVRDDGQAGAGVEEGHHDVIGGPGAHLDRTPPARPSTPAQHPGPAPRPGRGRARAPVVGPWHQHQRARGAPMSKRGRKRRSRKGNAANHGNRPNA</sequence>
<feature type="compositionally biased region" description="Basic residues" evidence="1">
    <location>
        <begin position="86"/>
        <end position="95"/>
    </location>
</feature>
<name>A0ABP9H4Z4_9ACTN</name>
<accession>A0ABP9H4Z4</accession>
<dbReference type="InterPro" id="IPR058090">
    <property type="entry name" value="bL37_actino"/>
</dbReference>
<dbReference type="EMBL" id="BAABIL010000014">
    <property type="protein sequence ID" value="GAA4962064.1"/>
    <property type="molecule type" value="Genomic_DNA"/>
</dbReference>
<gene>
    <name evidence="2" type="ORF">GCM10023225_02050</name>
</gene>
<proteinExistence type="predicted"/>
<evidence type="ECO:0000313" key="2">
    <source>
        <dbReference type="EMBL" id="GAA4962064.1"/>
    </source>
</evidence>
<comment type="caution">
    <text evidence="2">The sequence shown here is derived from an EMBL/GenBank/DDBJ whole genome shotgun (WGS) entry which is preliminary data.</text>
</comment>
<keyword evidence="3" id="KW-1185">Reference proteome</keyword>
<evidence type="ECO:0000256" key="1">
    <source>
        <dbReference type="SAM" id="MobiDB-lite"/>
    </source>
</evidence>
<dbReference type="Pfam" id="PF26427">
    <property type="entry name" value="HR_L37"/>
    <property type="match status" value="1"/>
</dbReference>
<evidence type="ECO:0000313" key="3">
    <source>
        <dbReference type="Proteomes" id="UP001501195"/>
    </source>
</evidence>
<dbReference type="Proteomes" id="UP001501195">
    <property type="component" value="Unassembled WGS sequence"/>
</dbReference>
<reference evidence="3" key="1">
    <citation type="journal article" date="2019" name="Int. J. Syst. Evol. Microbiol.">
        <title>The Global Catalogue of Microorganisms (GCM) 10K type strain sequencing project: providing services to taxonomists for standard genome sequencing and annotation.</title>
        <authorList>
            <consortium name="The Broad Institute Genomics Platform"/>
            <consortium name="The Broad Institute Genome Sequencing Center for Infectious Disease"/>
            <person name="Wu L."/>
            <person name="Ma J."/>
        </authorList>
    </citation>
    <scope>NUCLEOTIDE SEQUENCE [LARGE SCALE GENOMIC DNA]</scope>
    <source>
        <strain evidence="3">JCM 18126</strain>
    </source>
</reference>
<feature type="region of interest" description="Disordered" evidence="1">
    <location>
        <begin position="1"/>
        <end position="107"/>
    </location>
</feature>
<protein>
    <submittedName>
        <fullName evidence="2">Uncharacterized protein</fullName>
    </submittedName>
</protein>
<organism evidence="2 3">
    <name type="scientific">Kineococcus glutinatus</name>
    <dbReference type="NCBI Taxonomy" id="1070872"/>
    <lineage>
        <taxon>Bacteria</taxon>
        <taxon>Bacillati</taxon>
        <taxon>Actinomycetota</taxon>
        <taxon>Actinomycetes</taxon>
        <taxon>Kineosporiales</taxon>
        <taxon>Kineosporiaceae</taxon>
        <taxon>Kineococcus</taxon>
    </lineage>
</organism>
<dbReference type="NCBIfam" id="NF047428">
    <property type="entry name" value="ribo_Myco_bL37"/>
    <property type="match status" value="1"/>
</dbReference>